<dbReference type="Proteomes" id="UP000197528">
    <property type="component" value="Unassembled WGS sequence"/>
</dbReference>
<sequence length="382" mass="42386">MANKNYDLLVVGAGIVGLAHAYEAQKRGLSVAIVEQNTRCTGASIRNFGFITVSGQGAQDTWRRAVYSAQVWRELASLAEIKILHEGTWILCERPEAVEVAKAFLQSPMGTDCKYYPRASYLELEALGFKNIHNLNLKNSLGLLYSPHEFRVESREAIPQLANYLQNTIGVDFYWETEVLSIDGSSVHTSNNRLDTQRIVVCPGAELSGIAKPYIEKYDLKLCTLQMLRIKVQDGFILPGSVMTDNSLARYLGWSELPEAKALKERIAIEMPEYVENGIHLIVVQSADGSLVVGDSHHYGSSENVFASDKIEQLIIELMYRVLSITEHTVIERWTGVYPSSSTYDALIEKVSPELRVAIVSSGTGASTAFGLAKDNFDEWLG</sequence>
<protein>
    <recommendedName>
        <fullName evidence="5">FAD dependent oxidoreductase domain-containing protein</fullName>
    </recommendedName>
</protein>
<comment type="cofactor">
    <cofactor evidence="1">
        <name>FAD</name>
        <dbReference type="ChEBI" id="CHEBI:57692"/>
    </cofactor>
</comment>
<dbReference type="OrthoDB" id="9799943at2"/>
<reference evidence="6 7" key="1">
    <citation type="submission" date="2017-05" db="EMBL/GenBank/DDBJ databases">
        <title>Genome of Polynucleobacter sp. MWH-Feld-100.</title>
        <authorList>
            <person name="Hahn M.W."/>
        </authorList>
    </citation>
    <scope>NUCLEOTIDE SEQUENCE [LARGE SCALE GENOMIC DNA]</scope>
    <source>
        <strain evidence="6 7">MWH-Feld-100</strain>
    </source>
</reference>
<evidence type="ECO:0000256" key="2">
    <source>
        <dbReference type="ARBA" id="ARBA00009410"/>
    </source>
</evidence>
<dbReference type="Gene3D" id="3.30.9.10">
    <property type="entry name" value="D-Amino Acid Oxidase, subunit A, domain 2"/>
    <property type="match status" value="1"/>
</dbReference>
<dbReference type="RefSeq" id="WP_088526182.1">
    <property type="nucleotide sequence ID" value="NZ_NGUP01000005.1"/>
</dbReference>
<accession>A0A254PWQ4</accession>
<dbReference type="GO" id="GO:0005737">
    <property type="term" value="C:cytoplasm"/>
    <property type="evidence" value="ECO:0007669"/>
    <property type="project" value="TreeGrafter"/>
</dbReference>
<dbReference type="PANTHER" id="PTHR13847">
    <property type="entry name" value="SARCOSINE DEHYDROGENASE-RELATED"/>
    <property type="match status" value="1"/>
</dbReference>
<dbReference type="InterPro" id="IPR006076">
    <property type="entry name" value="FAD-dep_OxRdtase"/>
</dbReference>
<gene>
    <name evidence="6" type="ORF">CBI31_09615</name>
</gene>
<organism evidence="6 7">
    <name type="scientific">Polynucleobacter campilacus</name>
    <dbReference type="NCBI Taxonomy" id="1743163"/>
    <lineage>
        <taxon>Bacteria</taxon>
        <taxon>Pseudomonadati</taxon>
        <taxon>Pseudomonadota</taxon>
        <taxon>Betaproteobacteria</taxon>
        <taxon>Burkholderiales</taxon>
        <taxon>Burkholderiaceae</taxon>
        <taxon>Polynucleobacter</taxon>
    </lineage>
</organism>
<keyword evidence="7" id="KW-1185">Reference proteome</keyword>
<dbReference type="InterPro" id="IPR036188">
    <property type="entry name" value="FAD/NAD-bd_sf"/>
</dbReference>
<keyword evidence="4" id="KW-0560">Oxidoreductase</keyword>
<comment type="similarity">
    <text evidence="2">Belongs to the DadA oxidoreductase family.</text>
</comment>
<dbReference type="NCBIfam" id="TIGR03364">
    <property type="entry name" value="HpnW_proposed"/>
    <property type="match status" value="1"/>
</dbReference>
<dbReference type="Pfam" id="PF01266">
    <property type="entry name" value="DAO"/>
    <property type="match status" value="1"/>
</dbReference>
<name>A0A254PWQ4_9BURK</name>
<dbReference type="SUPFAM" id="SSF51905">
    <property type="entry name" value="FAD/NAD(P)-binding domain"/>
    <property type="match status" value="1"/>
</dbReference>
<proteinExistence type="inferred from homology"/>
<evidence type="ECO:0000313" key="6">
    <source>
        <dbReference type="EMBL" id="OWS68961.1"/>
    </source>
</evidence>
<dbReference type="Gene3D" id="3.50.50.60">
    <property type="entry name" value="FAD/NAD(P)-binding domain"/>
    <property type="match status" value="1"/>
</dbReference>
<feature type="domain" description="FAD dependent oxidoreductase" evidence="5">
    <location>
        <begin position="7"/>
        <end position="374"/>
    </location>
</feature>
<evidence type="ECO:0000256" key="3">
    <source>
        <dbReference type="ARBA" id="ARBA00022630"/>
    </source>
</evidence>
<dbReference type="PANTHER" id="PTHR13847:SF286">
    <property type="entry name" value="D-AMINO ACID DEHYDROGENASE"/>
    <property type="match status" value="1"/>
</dbReference>
<comment type="caution">
    <text evidence="6">The sequence shown here is derived from an EMBL/GenBank/DDBJ whole genome shotgun (WGS) entry which is preliminary data.</text>
</comment>
<evidence type="ECO:0000256" key="4">
    <source>
        <dbReference type="ARBA" id="ARBA00023002"/>
    </source>
</evidence>
<dbReference type="InterPro" id="IPR017741">
    <property type="entry name" value="FAD-dependent_OxRdtase_HpnW"/>
</dbReference>
<evidence type="ECO:0000259" key="5">
    <source>
        <dbReference type="Pfam" id="PF01266"/>
    </source>
</evidence>
<keyword evidence="3" id="KW-0285">Flavoprotein</keyword>
<evidence type="ECO:0000313" key="7">
    <source>
        <dbReference type="Proteomes" id="UP000197528"/>
    </source>
</evidence>
<dbReference type="GO" id="GO:0016491">
    <property type="term" value="F:oxidoreductase activity"/>
    <property type="evidence" value="ECO:0007669"/>
    <property type="project" value="UniProtKB-KW"/>
</dbReference>
<dbReference type="EMBL" id="NGUP01000005">
    <property type="protein sequence ID" value="OWS68961.1"/>
    <property type="molecule type" value="Genomic_DNA"/>
</dbReference>
<dbReference type="AlphaFoldDB" id="A0A254PWQ4"/>
<evidence type="ECO:0000256" key="1">
    <source>
        <dbReference type="ARBA" id="ARBA00001974"/>
    </source>
</evidence>